<comment type="caution">
    <text evidence="2">The sequence shown here is derived from an EMBL/GenBank/DDBJ whole genome shotgun (WGS) entry which is preliminary data.</text>
</comment>
<name>A0ABR0R7Z3_9EURO</name>
<dbReference type="EMBL" id="JAVHJV010000023">
    <property type="protein sequence ID" value="KAK5936747.1"/>
    <property type="molecule type" value="Genomic_DNA"/>
</dbReference>
<sequence length="573" mass="64686">MNTAYPGLLKPIDCEDVEEDAAGAVEVEEDNRSITAPRLPDGQDVVLNHSNTARWSTFRFHDKTFLLFDDNHLRDQVNEFRKGYPVHEIEALPVVKICHMFEARAISRVPHDFDAYIRGRFHQEILHMELPTQEMWSWKHALAYASDQRGNTFTLGNEGGAVVDACLESIQPTHDHLKLAFREIIDRKETESLHHRDILWAAMWNINALQVYPREPPALSGWQARPGGSQRPVPARKRSRPPSNDHSLNMQQAPCPAWGYPDLPSHCAQIGATPGRSKAQVFAKIDLGLVRKSTASTIAVGGSLAGQEDVTVELQDRLRELHPDGTISSPRGITKKDDKDWPNVLETLLEDETEALVLAPLPTTTVIHVRVLGYRTHSYAGKLVDTYGHMVVTTTDIDVITSKEFAAEKDRYDCVLLMDVETWVRNIDSTLAWAYEHLKPYGYLEVHGMDSVAVLDNDGVAEHWRATQNRKRDHFGRDLTREKENWVAAVQKRSQNIEFDVQSFHAELRPSVFDRLAESEMTKLGRISLKSRNRLDQKIAPGSTAGELLGSDGSMQDLMVDVKYFVCVAFGFK</sequence>
<proteinExistence type="predicted"/>
<protein>
    <submittedName>
        <fullName evidence="2">Uncharacterized protein</fullName>
    </submittedName>
</protein>
<keyword evidence="3" id="KW-1185">Reference proteome</keyword>
<reference evidence="2 3" key="1">
    <citation type="journal article" date="2023" name="Res Sq">
        <title>Genomic and morphological characterization of Knufia obscura isolated from the Mars 2020 spacecraft assembly facility.</title>
        <authorList>
            <person name="Chander A.M."/>
            <person name="Teixeira M.M."/>
            <person name="Singh N.K."/>
            <person name="Williams M.P."/>
            <person name="Parker C.W."/>
            <person name="Leo P."/>
            <person name="Stajich J.E."/>
            <person name="Torok T."/>
            <person name="Tighe S."/>
            <person name="Mason C.E."/>
            <person name="Venkateswaran K."/>
        </authorList>
    </citation>
    <scope>NUCLEOTIDE SEQUENCE [LARGE SCALE GENOMIC DNA]</scope>
    <source>
        <strain evidence="2 3">CCFEE 5817</strain>
    </source>
</reference>
<evidence type="ECO:0000313" key="3">
    <source>
        <dbReference type="Proteomes" id="UP001334248"/>
    </source>
</evidence>
<dbReference type="Proteomes" id="UP001334248">
    <property type="component" value="Unassembled WGS sequence"/>
</dbReference>
<evidence type="ECO:0000313" key="2">
    <source>
        <dbReference type="EMBL" id="KAK5936747.1"/>
    </source>
</evidence>
<gene>
    <name evidence="2" type="ORF">PMZ80_011010</name>
</gene>
<feature type="compositionally biased region" description="Polar residues" evidence="1">
    <location>
        <begin position="241"/>
        <end position="251"/>
    </location>
</feature>
<organism evidence="2 3">
    <name type="scientific">Knufia obscura</name>
    <dbReference type="NCBI Taxonomy" id="1635080"/>
    <lineage>
        <taxon>Eukaryota</taxon>
        <taxon>Fungi</taxon>
        <taxon>Dikarya</taxon>
        <taxon>Ascomycota</taxon>
        <taxon>Pezizomycotina</taxon>
        <taxon>Eurotiomycetes</taxon>
        <taxon>Chaetothyriomycetidae</taxon>
        <taxon>Chaetothyriales</taxon>
        <taxon>Trichomeriaceae</taxon>
        <taxon>Knufia</taxon>
    </lineage>
</organism>
<evidence type="ECO:0000256" key="1">
    <source>
        <dbReference type="SAM" id="MobiDB-lite"/>
    </source>
</evidence>
<dbReference type="GeneID" id="90004459"/>
<dbReference type="SUPFAM" id="SSF53335">
    <property type="entry name" value="S-adenosyl-L-methionine-dependent methyltransferases"/>
    <property type="match status" value="1"/>
</dbReference>
<accession>A0ABR0R7Z3</accession>
<dbReference type="Gene3D" id="3.40.50.150">
    <property type="entry name" value="Vaccinia Virus protein VP39"/>
    <property type="match status" value="1"/>
</dbReference>
<dbReference type="RefSeq" id="XP_064724837.1">
    <property type="nucleotide sequence ID" value="XM_064879398.1"/>
</dbReference>
<feature type="region of interest" description="Disordered" evidence="1">
    <location>
        <begin position="218"/>
        <end position="251"/>
    </location>
</feature>
<dbReference type="InterPro" id="IPR029063">
    <property type="entry name" value="SAM-dependent_MTases_sf"/>
</dbReference>